<gene>
    <name evidence="1" type="ordered locus">MGAS9429_Spy1099</name>
</gene>
<evidence type="ECO:0000313" key="2">
    <source>
        <dbReference type="Proteomes" id="UP000002433"/>
    </source>
</evidence>
<dbReference type="AlphaFoldDB" id="Q1JLD3"/>
<sequence length="37" mass="4376">MSFRYPYSHTITLTDTPSIPLKTLSYQSFLTIFFMNI</sequence>
<protein>
    <submittedName>
        <fullName evidence="1">Phage protein</fullName>
    </submittedName>
</protein>
<evidence type="ECO:0000313" key="1">
    <source>
        <dbReference type="EMBL" id="ABF32286.1"/>
    </source>
</evidence>
<dbReference type="EMBL" id="CP000259">
    <property type="protein sequence ID" value="ABF32286.1"/>
    <property type="molecule type" value="Genomic_DNA"/>
</dbReference>
<dbReference type="Proteomes" id="UP000002433">
    <property type="component" value="Chromosome"/>
</dbReference>
<accession>Q1JLD3</accession>
<dbReference type="HOGENOM" id="CLU_3205945_0_0_9"/>
<dbReference type="KEGG" id="spk:MGAS9429_Spy1099"/>
<name>Q1JLD3_STRPC</name>
<organism evidence="1 2">
    <name type="scientific">Streptococcus pyogenes serotype M12 (strain MGAS9429)</name>
    <dbReference type="NCBI Taxonomy" id="370551"/>
    <lineage>
        <taxon>Bacteria</taxon>
        <taxon>Bacillati</taxon>
        <taxon>Bacillota</taxon>
        <taxon>Bacilli</taxon>
        <taxon>Lactobacillales</taxon>
        <taxon>Streptococcaceae</taxon>
        <taxon>Streptococcus</taxon>
    </lineage>
</organism>
<proteinExistence type="predicted"/>
<reference evidence="1 2" key="1">
    <citation type="journal article" date="2006" name="Proc. Natl. Acad. Sci. U.S.A.">
        <title>Molecular genetic anatomy of inter- and intraserotype variation in the human bacterial pathogen group A Streptococcus.</title>
        <authorList>
            <person name="Beres S.B."/>
            <person name="Richter E.W."/>
            <person name="Nagiec M.J."/>
            <person name="Sumby P."/>
            <person name="Porcella S.F."/>
            <person name="DeLeo F.R."/>
            <person name="Musser J.M."/>
        </authorList>
    </citation>
    <scope>NUCLEOTIDE SEQUENCE [LARGE SCALE GENOMIC DNA]</scope>
    <source>
        <strain evidence="1 2">MGAS9429</strain>
    </source>
</reference>